<sequence length="434" mass="48225">MRIGKRVFLEQQKWWAIAFIVASLTGGTAICYKIISSHISSQNSRENSSSISSGNTFKIGAVSARGLLEPEGELINLSAPGSFESARVSKLLVKEGTRVSAGQTIAILDSRDRLFAALEQAKKQIKVTQANLERVKAGAKIGEINAQQAKIARLEVQLRGKRKTQQAIIARLKAQLKGERRTQQAIIARLKAQLHNASLEWERYKMLHREGAVEASKFEIKRLDLRTTQEHLNEAQAKLDRIELTLQHQIHEAKATLEQTVDSLQEEIKESKATLKQIIEVRPTDIQVARAEMESAIANAQKAQAELDLAYVRAPFDSHILQIHTFPGELVGKEGIANLGQTENMHAVAEIYETDITQVKIGQRASVTSNAFSGKLHGEVSQIGLQIAKQNNFSTDPIADVDRRVIEVKIRLDPEDARKVKHLTNLQVEVLIDT</sequence>
<evidence type="ECO:0000256" key="1">
    <source>
        <dbReference type="ARBA" id="ARBA00004196"/>
    </source>
</evidence>
<keyword evidence="2 3" id="KW-0175">Coiled coil</keyword>
<organism evidence="4 5">
    <name type="scientific">Mastigocoleus testarum BC008</name>
    <dbReference type="NCBI Taxonomy" id="371196"/>
    <lineage>
        <taxon>Bacteria</taxon>
        <taxon>Bacillati</taxon>
        <taxon>Cyanobacteriota</taxon>
        <taxon>Cyanophyceae</taxon>
        <taxon>Nostocales</taxon>
        <taxon>Hapalosiphonaceae</taxon>
        <taxon>Mastigocoleus</taxon>
    </lineage>
</organism>
<dbReference type="Gene3D" id="2.40.30.170">
    <property type="match status" value="1"/>
</dbReference>
<proteinExistence type="predicted"/>
<feature type="coiled-coil region" evidence="3">
    <location>
        <begin position="225"/>
        <end position="308"/>
    </location>
</feature>
<dbReference type="InterPro" id="IPR050465">
    <property type="entry name" value="UPF0194_transport"/>
</dbReference>
<dbReference type="GO" id="GO:0030313">
    <property type="term" value="C:cell envelope"/>
    <property type="evidence" value="ECO:0007669"/>
    <property type="project" value="UniProtKB-SubCell"/>
</dbReference>
<dbReference type="Gene3D" id="2.40.50.100">
    <property type="match status" value="1"/>
</dbReference>
<comment type="subcellular location">
    <subcellularLocation>
        <location evidence="1">Cell envelope</location>
    </subcellularLocation>
</comment>
<name>A0A0V7ZDE0_9CYAN</name>
<keyword evidence="5" id="KW-1185">Reference proteome</keyword>
<dbReference type="NCBIfam" id="TIGR02971">
    <property type="entry name" value="heterocyst_DevB"/>
    <property type="match status" value="1"/>
</dbReference>
<reference evidence="4 5" key="1">
    <citation type="journal article" date="2015" name="Genome Announc.">
        <title>Draft Genome of the Euendolithic (true boring) Cyanobacterium Mastigocoleus testarum strain BC008.</title>
        <authorList>
            <person name="Guida B.S."/>
            <person name="Garcia-Pichel F."/>
        </authorList>
    </citation>
    <scope>NUCLEOTIDE SEQUENCE [LARGE SCALE GENOMIC DNA]</scope>
    <source>
        <strain evidence="4 5">BC008</strain>
    </source>
</reference>
<evidence type="ECO:0000313" key="5">
    <source>
        <dbReference type="Proteomes" id="UP000053372"/>
    </source>
</evidence>
<dbReference type="Proteomes" id="UP000053372">
    <property type="component" value="Unassembled WGS sequence"/>
</dbReference>
<dbReference type="PRINTS" id="PR01490">
    <property type="entry name" value="RTXTOXIND"/>
</dbReference>
<protein>
    <submittedName>
        <fullName evidence="4">Hemolysin D</fullName>
    </submittedName>
</protein>
<dbReference type="PANTHER" id="PTHR32347">
    <property type="entry name" value="EFFLUX SYSTEM COMPONENT YKNX-RELATED"/>
    <property type="match status" value="1"/>
</dbReference>
<dbReference type="SUPFAM" id="SSF111369">
    <property type="entry name" value="HlyD-like secretion proteins"/>
    <property type="match status" value="1"/>
</dbReference>
<evidence type="ECO:0000256" key="2">
    <source>
        <dbReference type="ARBA" id="ARBA00023054"/>
    </source>
</evidence>
<dbReference type="Gene3D" id="1.10.287.470">
    <property type="entry name" value="Helix hairpin bin"/>
    <property type="match status" value="1"/>
</dbReference>
<dbReference type="RefSeq" id="WP_036264916.1">
    <property type="nucleotide sequence ID" value="NZ_LMTZ01000155.1"/>
</dbReference>
<dbReference type="AlphaFoldDB" id="A0A0V7ZDE0"/>
<dbReference type="OrthoDB" id="264111at2"/>
<comment type="caution">
    <text evidence="4">The sequence shown here is derived from an EMBL/GenBank/DDBJ whole genome shotgun (WGS) entry which is preliminary data.</text>
</comment>
<dbReference type="InterPro" id="IPR014315">
    <property type="entry name" value="ABC_heterocyst_DevB"/>
</dbReference>
<accession>A0A0V7ZDE0</accession>
<dbReference type="EMBL" id="LMTZ01000155">
    <property type="protein sequence ID" value="KST62483.1"/>
    <property type="molecule type" value="Genomic_DNA"/>
</dbReference>
<gene>
    <name evidence="4" type="ORF">BC008_09955</name>
</gene>
<evidence type="ECO:0000256" key="3">
    <source>
        <dbReference type="SAM" id="Coils"/>
    </source>
</evidence>
<evidence type="ECO:0000313" key="4">
    <source>
        <dbReference type="EMBL" id="KST62483.1"/>
    </source>
</evidence>
<feature type="coiled-coil region" evidence="3">
    <location>
        <begin position="111"/>
        <end position="193"/>
    </location>
</feature>
<dbReference type="PANTHER" id="PTHR32347:SF27">
    <property type="entry name" value="RND EFFLUX PUMP MEMBRANE FUSION PROTEIN BARREL-SANDWICH DOMAIN-CONTAINING PROTEIN"/>
    <property type="match status" value="1"/>
</dbReference>